<dbReference type="AlphaFoldDB" id="A0A9X8N2C9"/>
<dbReference type="PRINTS" id="PR00633">
    <property type="entry name" value="RCCNDNSATION"/>
</dbReference>
<dbReference type="RefSeq" id="WP_079182117.1">
    <property type="nucleotide sequence ID" value="NZ_FRBK01000013.1"/>
</dbReference>
<feature type="signal peptide" evidence="3">
    <location>
        <begin position="1"/>
        <end position="43"/>
    </location>
</feature>
<name>A0A9X8N2C9_9ACTN</name>
<dbReference type="PANTHER" id="PTHR22870:SF408">
    <property type="entry name" value="OS09G0560450 PROTEIN"/>
    <property type="match status" value="1"/>
</dbReference>
<dbReference type="SUPFAM" id="SSF50985">
    <property type="entry name" value="RCC1/BLIP-II"/>
    <property type="match status" value="2"/>
</dbReference>
<sequence>MKRAKKIGAARARTRWGARRAAPVVAAVLAAFAGPAVTGVAQAAPGPEVFSWGAGDAGQLGSGGTGDRWSPGPVMGLHRGEVRKISAGGTGSGESFAVAQLENGTVRAWGHGSSGQLGTGSRNDRGTPDSVNGLRDVSDVAAGGAHALAISKGRVWAWGDNGDGQLGNNRTGDDSTVPVRVPSVFMARQVAAGCDFSLALMEDGTVWSWGSGARGQLGTGDRNSHSVPQEVRGLKHIAEIAAGCHHGVARTEDGAVWTWGDNLTGQLGDGTGKGSSDEPVKARWLRDIRKITAGADHSFAIRNDDTVYGWGENRDGQLLEADQSDDTGVSRTNRNTPVAIDALEGARDLAAGRGHDLAILDDKVVAWGANTEGQLGDGTARARFAPVTAARGDFHHVAASLAGNTSYAY</sequence>
<accession>A0A9X8N2C9</accession>
<feature type="chain" id="PRO_5040856265" evidence="3">
    <location>
        <begin position="44"/>
        <end position="409"/>
    </location>
</feature>
<dbReference type="InterPro" id="IPR009091">
    <property type="entry name" value="RCC1/BLIP-II"/>
</dbReference>
<protein>
    <submittedName>
        <fullName evidence="5">Alpha-tubulin suppressor</fullName>
    </submittedName>
</protein>
<dbReference type="InterPro" id="IPR058923">
    <property type="entry name" value="RCC1-like_dom"/>
</dbReference>
<dbReference type="Proteomes" id="UP000184388">
    <property type="component" value="Unassembled WGS sequence"/>
</dbReference>
<dbReference type="PROSITE" id="PS00626">
    <property type="entry name" value="RCC1_2"/>
    <property type="match status" value="1"/>
</dbReference>
<dbReference type="Pfam" id="PF25390">
    <property type="entry name" value="WD40_RLD"/>
    <property type="match status" value="1"/>
</dbReference>
<evidence type="ECO:0000259" key="4">
    <source>
        <dbReference type="Pfam" id="PF25390"/>
    </source>
</evidence>
<dbReference type="InterPro" id="IPR051210">
    <property type="entry name" value="Ub_ligase/GEF_domain"/>
</dbReference>
<evidence type="ECO:0000313" key="6">
    <source>
        <dbReference type="Proteomes" id="UP000184388"/>
    </source>
</evidence>
<evidence type="ECO:0000256" key="1">
    <source>
        <dbReference type="ARBA" id="ARBA00022737"/>
    </source>
</evidence>
<evidence type="ECO:0000256" key="3">
    <source>
        <dbReference type="SAM" id="SignalP"/>
    </source>
</evidence>
<dbReference type="EMBL" id="FRBK01000013">
    <property type="protein sequence ID" value="SHM72820.1"/>
    <property type="molecule type" value="Genomic_DNA"/>
</dbReference>
<comment type="caution">
    <text evidence="5">The sequence shown here is derived from an EMBL/GenBank/DDBJ whole genome shotgun (WGS) entry which is preliminary data.</text>
</comment>
<feature type="region of interest" description="Disordered" evidence="2">
    <location>
        <begin position="108"/>
        <end position="131"/>
    </location>
</feature>
<keyword evidence="1" id="KW-0677">Repeat</keyword>
<proteinExistence type="predicted"/>
<dbReference type="PROSITE" id="PS50012">
    <property type="entry name" value="RCC1_3"/>
    <property type="match status" value="6"/>
</dbReference>
<evidence type="ECO:0000313" key="5">
    <source>
        <dbReference type="EMBL" id="SHM72820.1"/>
    </source>
</evidence>
<organism evidence="5 6">
    <name type="scientific">Streptomyces yunnanensis</name>
    <dbReference type="NCBI Taxonomy" id="156453"/>
    <lineage>
        <taxon>Bacteria</taxon>
        <taxon>Bacillati</taxon>
        <taxon>Actinomycetota</taxon>
        <taxon>Actinomycetes</taxon>
        <taxon>Kitasatosporales</taxon>
        <taxon>Streptomycetaceae</taxon>
        <taxon>Streptomyces</taxon>
    </lineage>
</organism>
<dbReference type="InterPro" id="IPR000408">
    <property type="entry name" value="Reg_chr_condens"/>
</dbReference>
<feature type="domain" description="RCC1-like" evidence="4">
    <location>
        <begin position="48"/>
        <end position="405"/>
    </location>
</feature>
<reference evidence="6" key="1">
    <citation type="submission" date="2016-11" db="EMBL/GenBank/DDBJ databases">
        <authorList>
            <person name="Jaros S."/>
            <person name="Januszkiewicz K."/>
            <person name="Wedrychowicz H."/>
        </authorList>
    </citation>
    <scope>NUCLEOTIDE SEQUENCE [LARGE SCALE GENOMIC DNA]</scope>
    <source>
        <strain evidence="6">CGMCC 4.3555</strain>
    </source>
</reference>
<evidence type="ECO:0000256" key="2">
    <source>
        <dbReference type="SAM" id="MobiDB-lite"/>
    </source>
</evidence>
<gene>
    <name evidence="5" type="ORF">SAMN05216268_113202</name>
</gene>
<dbReference type="Gene3D" id="2.130.10.30">
    <property type="entry name" value="Regulator of chromosome condensation 1/beta-lactamase-inhibitor protein II"/>
    <property type="match status" value="2"/>
</dbReference>
<dbReference type="PANTHER" id="PTHR22870">
    <property type="entry name" value="REGULATOR OF CHROMOSOME CONDENSATION"/>
    <property type="match status" value="1"/>
</dbReference>
<keyword evidence="3" id="KW-0732">Signal</keyword>